<dbReference type="Gene3D" id="3.40.50.150">
    <property type="entry name" value="Vaccinia Virus protein VP39"/>
    <property type="match status" value="1"/>
</dbReference>
<dbReference type="InterPro" id="IPR006027">
    <property type="entry name" value="NusB_RsmB_TIM44"/>
</dbReference>
<dbReference type="GO" id="GO:0008168">
    <property type="term" value="F:methyltransferase activity"/>
    <property type="evidence" value="ECO:0007669"/>
    <property type="project" value="UniProtKB-KW"/>
</dbReference>
<feature type="domain" description="SAM-dependent MTase RsmB/NOP-type" evidence="14">
    <location>
        <begin position="165"/>
        <end position="432"/>
    </location>
</feature>
<dbReference type="EMBL" id="JBHUOQ010000001">
    <property type="protein sequence ID" value="MFD2829793.1"/>
    <property type="molecule type" value="Genomic_DNA"/>
</dbReference>
<evidence type="ECO:0000256" key="10">
    <source>
        <dbReference type="ARBA" id="ARBA00030399"/>
    </source>
</evidence>
<feature type="binding site" evidence="13">
    <location>
        <position position="321"/>
    </location>
    <ligand>
        <name>S-adenosyl-L-methionine</name>
        <dbReference type="ChEBI" id="CHEBI:59789"/>
    </ligand>
</feature>
<feature type="active site" description="Nucleophile" evidence="13">
    <location>
        <position position="374"/>
    </location>
</feature>
<dbReference type="NCBIfam" id="NF011494">
    <property type="entry name" value="PRK14902.1"/>
    <property type="match status" value="1"/>
</dbReference>
<dbReference type="InterPro" id="IPR001678">
    <property type="entry name" value="MeTrfase_RsmB-F_NOP2_dom"/>
</dbReference>
<comment type="catalytic activity">
    <reaction evidence="12">
        <text>cytidine(967) in 16S rRNA + S-adenosyl-L-methionine = 5-methylcytidine(967) in 16S rRNA + S-adenosyl-L-homocysteine + H(+)</text>
        <dbReference type="Rhea" id="RHEA:42748"/>
        <dbReference type="Rhea" id="RHEA-COMP:10219"/>
        <dbReference type="Rhea" id="RHEA-COMP:10220"/>
        <dbReference type="ChEBI" id="CHEBI:15378"/>
        <dbReference type="ChEBI" id="CHEBI:57856"/>
        <dbReference type="ChEBI" id="CHEBI:59789"/>
        <dbReference type="ChEBI" id="CHEBI:74483"/>
        <dbReference type="ChEBI" id="CHEBI:82748"/>
        <dbReference type="EC" id="2.1.1.176"/>
    </reaction>
</comment>
<dbReference type="InterPro" id="IPR023267">
    <property type="entry name" value="RCMT"/>
</dbReference>
<dbReference type="Pfam" id="PF01029">
    <property type="entry name" value="NusB"/>
    <property type="match status" value="1"/>
</dbReference>
<evidence type="ECO:0000256" key="13">
    <source>
        <dbReference type="PROSITE-ProRule" id="PRU01023"/>
    </source>
</evidence>
<accession>A0ABW5WUS0</accession>
<dbReference type="Proteomes" id="UP001597519">
    <property type="component" value="Unassembled WGS sequence"/>
</dbReference>
<name>A0ABW5WUS0_9STAP</name>
<feature type="binding site" evidence="13">
    <location>
        <position position="305"/>
    </location>
    <ligand>
        <name>S-adenosyl-L-methionine</name>
        <dbReference type="ChEBI" id="CHEBI:59789"/>
    </ligand>
</feature>
<evidence type="ECO:0000256" key="3">
    <source>
        <dbReference type="ARBA" id="ARBA00012140"/>
    </source>
</evidence>
<organism evidence="15 16">
    <name type="scientific">Corticicoccus populi</name>
    <dbReference type="NCBI Taxonomy" id="1812821"/>
    <lineage>
        <taxon>Bacteria</taxon>
        <taxon>Bacillati</taxon>
        <taxon>Bacillota</taxon>
        <taxon>Bacilli</taxon>
        <taxon>Bacillales</taxon>
        <taxon>Staphylococcaceae</taxon>
        <taxon>Corticicoccus</taxon>
    </lineage>
</organism>
<keyword evidence="4" id="KW-0963">Cytoplasm</keyword>
<protein>
    <recommendedName>
        <fullName evidence="3">16S rRNA (cytosine(967)-C(5))-methyltransferase</fullName>
        <ecNumber evidence="3">2.1.1.176</ecNumber>
    </recommendedName>
    <alternativeName>
        <fullName evidence="10">16S rRNA m5C967 methyltransferase</fullName>
    </alternativeName>
    <alternativeName>
        <fullName evidence="11">rRNA (cytosine-C(5)-)-methyltransferase RsmB</fullName>
    </alternativeName>
</protein>
<comment type="caution">
    <text evidence="15">The sequence shown here is derived from an EMBL/GenBank/DDBJ whole genome shotgun (WGS) entry which is preliminary data.</text>
</comment>
<comment type="similarity">
    <text evidence="13">Belongs to the class I-like SAM-binding methyltransferase superfamily. RsmB/NOP family.</text>
</comment>
<dbReference type="Gene3D" id="3.30.70.1170">
    <property type="entry name" value="Sun protein, domain 3"/>
    <property type="match status" value="1"/>
</dbReference>
<keyword evidence="6 13" id="KW-0489">Methyltransferase</keyword>
<evidence type="ECO:0000313" key="16">
    <source>
        <dbReference type="Proteomes" id="UP001597519"/>
    </source>
</evidence>
<evidence type="ECO:0000256" key="2">
    <source>
        <dbReference type="ARBA" id="ARBA00004496"/>
    </source>
</evidence>
<evidence type="ECO:0000313" key="15">
    <source>
        <dbReference type="EMBL" id="MFD2829793.1"/>
    </source>
</evidence>
<keyword evidence="8 13" id="KW-0949">S-adenosyl-L-methionine</keyword>
<sequence length="434" mass="49614">MNVRALALDAYVRIVDDKGYSNIVINDLLKENHLSQADKGLFTEIVYGTISHQLTIDYYLNPFIKTRLKRWQRRLLFISIYQIIYLERVPDYAVINDAVNIAKEKGGRQTANTVNAILRSFVKEDVRPLNEIKDDLKRLSVETSIPLWILKQWKTHHGMDGAERIARSLTSRPNMYLRVNTRRITREELTAVLNEEGHKVEISTVHPDALIVTTGADILNTNAYQNGLFSIQDVSSMFVVDALVPGKEDKILDACSAPGGKGLHALEKTPGGSVDLADVHNHKIGILKQQAKRLQLENFKAYQADATEYHYSEMYDKIIVDAPCSGLGVMRRKPEIRYERHEKDINTLVDLQLSILNHVKKYLKPGGVLIYSTCTIHQMENENVAYTFKKNNADFEFDDFHIPALDFTGPYRQILPFEMDTDGFFIARFKKKEV</sequence>
<dbReference type="SUPFAM" id="SSF48013">
    <property type="entry name" value="NusB-like"/>
    <property type="match status" value="1"/>
</dbReference>
<dbReference type="SUPFAM" id="SSF53335">
    <property type="entry name" value="S-adenosyl-L-methionine-dependent methyltransferases"/>
    <property type="match status" value="1"/>
</dbReference>
<keyword evidence="16" id="KW-1185">Reference proteome</keyword>
<evidence type="ECO:0000256" key="7">
    <source>
        <dbReference type="ARBA" id="ARBA00022679"/>
    </source>
</evidence>
<dbReference type="PANTHER" id="PTHR22807">
    <property type="entry name" value="NOP2 YEAST -RELATED NOL1/NOP2/FMU SUN DOMAIN-CONTAINING"/>
    <property type="match status" value="1"/>
</dbReference>
<dbReference type="NCBIfam" id="TIGR00563">
    <property type="entry name" value="rsmB"/>
    <property type="match status" value="1"/>
</dbReference>
<dbReference type="PRINTS" id="PR02008">
    <property type="entry name" value="RCMTFAMILY"/>
</dbReference>
<evidence type="ECO:0000256" key="9">
    <source>
        <dbReference type="ARBA" id="ARBA00022884"/>
    </source>
</evidence>
<dbReference type="InterPro" id="IPR004573">
    <property type="entry name" value="rRNA_ssu_MeTfrase_B"/>
</dbReference>
<dbReference type="InterPro" id="IPR029063">
    <property type="entry name" value="SAM-dependent_MTases_sf"/>
</dbReference>
<dbReference type="InterPro" id="IPR035926">
    <property type="entry name" value="NusB-like_sf"/>
</dbReference>
<dbReference type="Pfam" id="PF01189">
    <property type="entry name" value="Methyltr_RsmB-F"/>
    <property type="match status" value="1"/>
</dbReference>
<evidence type="ECO:0000256" key="5">
    <source>
        <dbReference type="ARBA" id="ARBA00022552"/>
    </source>
</evidence>
<evidence type="ECO:0000256" key="6">
    <source>
        <dbReference type="ARBA" id="ARBA00022603"/>
    </source>
</evidence>
<comment type="subcellular location">
    <subcellularLocation>
        <location evidence="2">Cytoplasm</location>
    </subcellularLocation>
</comment>
<dbReference type="GO" id="GO:0032259">
    <property type="term" value="P:methylation"/>
    <property type="evidence" value="ECO:0007669"/>
    <property type="project" value="UniProtKB-KW"/>
</dbReference>
<dbReference type="InterPro" id="IPR054728">
    <property type="entry name" value="RsmB-like_ferredoxin"/>
</dbReference>
<dbReference type="PANTHER" id="PTHR22807:SF53">
    <property type="entry name" value="RIBOSOMAL RNA SMALL SUBUNIT METHYLTRANSFERASE B-RELATED"/>
    <property type="match status" value="1"/>
</dbReference>
<keyword evidence="9 13" id="KW-0694">RNA-binding</keyword>
<dbReference type="Gene3D" id="1.10.940.10">
    <property type="entry name" value="NusB-like"/>
    <property type="match status" value="1"/>
</dbReference>
<gene>
    <name evidence="15" type="primary">rsmB</name>
    <name evidence="15" type="ORF">ACFSX4_04875</name>
</gene>
<dbReference type="PROSITE" id="PS51686">
    <property type="entry name" value="SAM_MT_RSMB_NOP"/>
    <property type="match status" value="1"/>
</dbReference>
<dbReference type="CDD" id="cd02440">
    <property type="entry name" value="AdoMet_MTases"/>
    <property type="match status" value="1"/>
</dbReference>
<dbReference type="RefSeq" id="WP_377772116.1">
    <property type="nucleotide sequence ID" value="NZ_JBHUOQ010000001.1"/>
</dbReference>
<evidence type="ECO:0000256" key="4">
    <source>
        <dbReference type="ARBA" id="ARBA00022490"/>
    </source>
</evidence>
<evidence type="ECO:0000256" key="12">
    <source>
        <dbReference type="ARBA" id="ARBA00047283"/>
    </source>
</evidence>
<feature type="binding site" evidence="13">
    <location>
        <position position="278"/>
    </location>
    <ligand>
        <name>S-adenosyl-L-methionine</name>
        <dbReference type="ChEBI" id="CHEBI:59789"/>
    </ligand>
</feature>
<dbReference type="EC" id="2.1.1.176" evidence="3"/>
<keyword evidence="5" id="KW-0698">rRNA processing</keyword>
<evidence type="ECO:0000259" key="14">
    <source>
        <dbReference type="PROSITE" id="PS51686"/>
    </source>
</evidence>
<feature type="binding site" evidence="13">
    <location>
        <begin position="255"/>
        <end position="261"/>
    </location>
    <ligand>
        <name>S-adenosyl-L-methionine</name>
        <dbReference type="ChEBI" id="CHEBI:59789"/>
    </ligand>
</feature>
<keyword evidence="7 13" id="KW-0808">Transferase</keyword>
<evidence type="ECO:0000256" key="1">
    <source>
        <dbReference type="ARBA" id="ARBA00002724"/>
    </source>
</evidence>
<evidence type="ECO:0000256" key="8">
    <source>
        <dbReference type="ARBA" id="ARBA00022691"/>
    </source>
</evidence>
<dbReference type="Pfam" id="PF22458">
    <property type="entry name" value="RsmF-B_ferredox"/>
    <property type="match status" value="1"/>
</dbReference>
<dbReference type="InterPro" id="IPR049560">
    <property type="entry name" value="MeTrfase_RsmB-F_NOP2_cat"/>
</dbReference>
<evidence type="ECO:0000256" key="11">
    <source>
        <dbReference type="ARBA" id="ARBA00031088"/>
    </source>
</evidence>
<reference evidence="16" key="1">
    <citation type="journal article" date="2019" name="Int. J. Syst. Evol. Microbiol.">
        <title>The Global Catalogue of Microorganisms (GCM) 10K type strain sequencing project: providing services to taxonomists for standard genome sequencing and annotation.</title>
        <authorList>
            <consortium name="The Broad Institute Genomics Platform"/>
            <consortium name="The Broad Institute Genome Sequencing Center for Infectious Disease"/>
            <person name="Wu L."/>
            <person name="Ma J."/>
        </authorList>
    </citation>
    <scope>NUCLEOTIDE SEQUENCE [LARGE SCALE GENOMIC DNA]</scope>
    <source>
        <strain evidence="16">KCTC 33575</strain>
    </source>
</reference>
<comment type="function">
    <text evidence="1">Specifically methylates the cytosine at position 967 (m5C967) of 16S rRNA.</text>
</comment>
<proteinExistence type="inferred from homology"/>